<organism evidence="2 4">
    <name type="scientific">Mesorhizobium plurifarium</name>
    <dbReference type="NCBI Taxonomy" id="69974"/>
    <lineage>
        <taxon>Bacteria</taxon>
        <taxon>Pseudomonadati</taxon>
        <taxon>Pseudomonadota</taxon>
        <taxon>Alphaproteobacteria</taxon>
        <taxon>Hyphomicrobiales</taxon>
        <taxon>Phyllobacteriaceae</taxon>
        <taxon>Mesorhizobium</taxon>
    </lineage>
</organism>
<keyword evidence="4" id="KW-1185">Reference proteome</keyword>
<dbReference type="Proteomes" id="UP000045285">
    <property type="component" value="Unassembled WGS sequence"/>
</dbReference>
<name>A0A090EC37_MESPL</name>
<accession>A0A090EC37</accession>
<dbReference type="AlphaFoldDB" id="A0A090EC37"/>
<dbReference type="EMBL" id="CCNB01000013">
    <property type="protein sequence ID" value="CDX37306.1"/>
    <property type="molecule type" value="Genomic_DNA"/>
</dbReference>
<sequence length="73" mass="7988">MAASWARSMSRTCSTSSFRSSASVNDSRETRAALPAMIHVKHYADVPGRVSRETSLALVLDRARWQGHVSGIL</sequence>
<evidence type="ECO:0000313" key="2">
    <source>
        <dbReference type="EMBL" id="CDX27652.1"/>
    </source>
</evidence>
<feature type="region of interest" description="Disordered" evidence="1">
    <location>
        <begin position="1"/>
        <end position="26"/>
    </location>
</feature>
<evidence type="ECO:0000256" key="1">
    <source>
        <dbReference type="SAM" id="MobiDB-lite"/>
    </source>
</evidence>
<dbReference type="STRING" id="69974.MPLDJ20_200008"/>
<evidence type="ECO:0000313" key="5">
    <source>
        <dbReference type="Proteomes" id="UP000046373"/>
    </source>
</evidence>
<proteinExistence type="predicted"/>
<evidence type="ECO:0000313" key="3">
    <source>
        <dbReference type="EMBL" id="CDX37306.1"/>
    </source>
</evidence>
<dbReference type="EMBL" id="CCMZ01000067">
    <property type="protein sequence ID" value="CDX27652.1"/>
    <property type="molecule type" value="Genomic_DNA"/>
</dbReference>
<gene>
    <name evidence="2" type="ORF">MPL3356_70130</name>
    <name evidence="3" type="ORF">MPLDJ20_200008</name>
</gene>
<feature type="compositionally biased region" description="Low complexity" evidence="1">
    <location>
        <begin position="1"/>
        <end position="23"/>
    </location>
</feature>
<evidence type="ECO:0000313" key="4">
    <source>
        <dbReference type="Proteomes" id="UP000045285"/>
    </source>
</evidence>
<dbReference type="Proteomes" id="UP000046373">
    <property type="component" value="Unassembled WGS sequence"/>
</dbReference>
<reference evidence="2 5" key="2">
    <citation type="submission" date="2014-08" db="EMBL/GenBank/DDBJ databases">
        <authorList>
            <person name="Moulin Lionel"/>
        </authorList>
    </citation>
    <scope>NUCLEOTIDE SEQUENCE [LARGE SCALE GENOMIC DNA]</scope>
</reference>
<reference evidence="4" key="1">
    <citation type="submission" date="2014-08" db="EMBL/GenBank/DDBJ databases">
        <authorList>
            <person name="Moulin L."/>
        </authorList>
    </citation>
    <scope>NUCLEOTIDE SEQUENCE [LARGE SCALE GENOMIC DNA]</scope>
</reference>
<protein>
    <submittedName>
        <fullName evidence="2">Uncharacterized protein</fullName>
    </submittedName>
</protein>